<evidence type="ECO:0000256" key="3">
    <source>
        <dbReference type="ARBA" id="ARBA00022692"/>
    </source>
</evidence>
<feature type="transmembrane region" description="Helical" evidence="6">
    <location>
        <begin position="643"/>
        <end position="663"/>
    </location>
</feature>
<keyword evidence="5 6" id="KW-0472">Membrane</keyword>
<sequence length="675" mass="76391">MNIFYMAIKNLKKNFSFYSLYLLSVSFVITVFFAFTSFSVNKIMLEKISTDGRVESMCNVISIFLMAFVIFYMAYSNRFFLRRRTKELGIYALLGYHKFTILSLLTFENILICSGAFIIGLVLGALAHKGIVFGITALLNLSIDNSQIPFFNINAINKTIIFIALVVLVLAISNGKFLYKTSLVKLIRYEKSAEKKLKFRKIPAFIGFIMILSGYCLSLDILRGAKSVWVSIGFYQMGLITMIIIVIGTVLFINSFLPYIMQKSKKNKRTFYTDMKIIAIPNFIYRILSNSKTLIMLTLLSATTLTVSSVMALSLYYPIASVSRIAPSEIEFRVEKNKQIEDVKQIVSQYTSNTDDIIFTQTNIYKVKSSSKDLPFEYEIGTSKNNLSNSNSSKKVISRESGFECISFSDYYTLLKAQNRTKLLKQLTPLRDNECILMKYQPNNDGYSENGTIYPLLVNGKETPVAVRETSLNNAISFANSVGTLIVNDSIYEQIAQNKLPMTSILSINGKSIKNNENLYSNISDYLDGSPYLQGYSHRINDLLSINSSTFLLIGFLVVLFFIAVGSILYFNNISAISDSTSDYKILQKMGYDNIQIKKIIKKQVLPFFNIPFLLGILDCIFATLVYKTALMQNLLGNSFSQYIPVIIAIFLTSVVYLIYYILTIKSCCKIVLKN</sequence>
<feature type="transmembrane region" description="Helical" evidence="6">
    <location>
        <begin position="199"/>
        <end position="222"/>
    </location>
</feature>
<feature type="transmembrane region" description="Helical" evidence="6">
    <location>
        <begin position="159"/>
        <end position="179"/>
    </location>
</feature>
<keyword evidence="3 6" id="KW-0812">Transmembrane</keyword>
<gene>
    <name evidence="10" type="ORF">BN1095_560034</name>
    <name evidence="9" type="ORF">BN1096_740015</name>
    <name evidence="8" type="ORF">BN1097_500079</name>
</gene>
<evidence type="ECO:0000256" key="1">
    <source>
        <dbReference type="ARBA" id="ARBA00004651"/>
    </source>
</evidence>
<dbReference type="GO" id="GO:0055085">
    <property type="term" value="P:transmembrane transport"/>
    <property type="evidence" value="ECO:0007669"/>
    <property type="project" value="UniProtKB-UniRule"/>
</dbReference>
<evidence type="ECO:0000259" key="7">
    <source>
        <dbReference type="Pfam" id="PF02687"/>
    </source>
</evidence>
<dbReference type="RefSeq" id="WP_021390314.1">
    <property type="nucleotide sequence ID" value="NZ_BBYB01000097.1"/>
</dbReference>
<evidence type="ECO:0000256" key="2">
    <source>
        <dbReference type="ARBA" id="ARBA00022475"/>
    </source>
</evidence>
<evidence type="ECO:0000313" key="10">
    <source>
        <dbReference type="EMBL" id="CDT55519.1"/>
    </source>
</evidence>
<evidence type="ECO:0000256" key="5">
    <source>
        <dbReference type="ARBA" id="ARBA00023136"/>
    </source>
</evidence>
<dbReference type="GO" id="GO:0005886">
    <property type="term" value="C:plasma membrane"/>
    <property type="evidence" value="ECO:0007669"/>
    <property type="project" value="UniProtKB-SubCell"/>
</dbReference>
<name>A0A069ASI7_CLODI</name>
<dbReference type="AlphaFoldDB" id="A0A069ASI7"/>
<dbReference type="PANTHER" id="PTHR46795:SF3">
    <property type="entry name" value="ABC TRANSPORTER PERMEASE"/>
    <property type="match status" value="1"/>
</dbReference>
<evidence type="ECO:0000256" key="6">
    <source>
        <dbReference type="PIRNR" id="PIRNR018968"/>
    </source>
</evidence>
<dbReference type="Pfam" id="PF02687">
    <property type="entry name" value="FtsX"/>
    <property type="match status" value="1"/>
</dbReference>
<feature type="transmembrane region" description="Helical" evidence="6">
    <location>
        <begin position="294"/>
        <end position="317"/>
    </location>
</feature>
<protein>
    <submittedName>
        <fullName evidence="10">Abc transporter, permease associated with salivaricin lantibiotic</fullName>
    </submittedName>
</protein>
<dbReference type="InterPro" id="IPR052536">
    <property type="entry name" value="ABC-4_Integral_Memb_Prot"/>
</dbReference>
<keyword evidence="6" id="KW-0813">Transport</keyword>
<feature type="transmembrane region" description="Helical" evidence="6">
    <location>
        <begin position="234"/>
        <end position="260"/>
    </location>
</feature>
<comment type="similarity">
    <text evidence="6">Belongs to the ABC-4 integral membrane protein family.</text>
</comment>
<evidence type="ECO:0000256" key="4">
    <source>
        <dbReference type="ARBA" id="ARBA00022989"/>
    </source>
</evidence>
<feature type="transmembrane region" description="Helical" evidence="6">
    <location>
        <begin position="605"/>
        <end position="627"/>
    </location>
</feature>
<dbReference type="EMBL" id="LK932529">
    <property type="protein sequence ID" value="CDS89255.1"/>
    <property type="molecule type" value="Genomic_DNA"/>
</dbReference>
<feature type="transmembrane region" description="Helical" evidence="6">
    <location>
        <begin position="551"/>
        <end position="571"/>
    </location>
</feature>
<evidence type="ECO:0000313" key="8">
    <source>
        <dbReference type="EMBL" id="CDS85508.1"/>
    </source>
</evidence>
<dbReference type="EMBL" id="LK932388">
    <property type="protein sequence ID" value="CDS85508.1"/>
    <property type="molecule type" value="Genomic_DNA"/>
</dbReference>
<feature type="domain" description="ABC3 transporter permease C-terminal" evidence="7">
    <location>
        <begin position="59"/>
        <end position="172"/>
    </location>
</feature>
<evidence type="ECO:0000313" key="9">
    <source>
        <dbReference type="EMBL" id="CDS89255.1"/>
    </source>
</evidence>
<dbReference type="InterPro" id="IPR003838">
    <property type="entry name" value="ABC3_permease_C"/>
</dbReference>
<keyword evidence="2 6" id="KW-1003">Cell membrane</keyword>
<dbReference type="InterPro" id="IPR027022">
    <property type="entry name" value="ABC_permease_BceB-typ"/>
</dbReference>
<feature type="transmembrane region" description="Helical" evidence="6">
    <location>
        <begin position="56"/>
        <end position="76"/>
    </location>
</feature>
<feature type="transmembrane region" description="Helical" evidence="6">
    <location>
        <begin position="15"/>
        <end position="35"/>
    </location>
</feature>
<keyword evidence="4 6" id="KW-1133">Transmembrane helix</keyword>
<dbReference type="EMBL" id="LK933249">
    <property type="protein sequence ID" value="CDT55519.1"/>
    <property type="molecule type" value="Genomic_DNA"/>
</dbReference>
<dbReference type="PANTHER" id="PTHR46795">
    <property type="entry name" value="ABC TRANSPORTER PERMEASE-RELATED-RELATED"/>
    <property type="match status" value="1"/>
</dbReference>
<dbReference type="PIRSF" id="PIRSF018968">
    <property type="entry name" value="ABC_permease_BceB"/>
    <property type="match status" value="1"/>
</dbReference>
<reference evidence="10" key="1">
    <citation type="submission" date="2014-07" db="EMBL/GenBank/DDBJ databases">
        <authorList>
            <person name="Monot Marc"/>
        </authorList>
    </citation>
    <scope>NUCLEOTIDE SEQUENCE</scope>
    <source>
        <strain evidence="10">7032989</strain>
        <strain evidence="8">7032994</strain>
    </source>
</reference>
<organism evidence="10">
    <name type="scientific">Clostridioides difficile</name>
    <name type="common">Peptoclostridium difficile</name>
    <dbReference type="NCBI Taxonomy" id="1496"/>
    <lineage>
        <taxon>Bacteria</taxon>
        <taxon>Bacillati</taxon>
        <taxon>Bacillota</taxon>
        <taxon>Clostridia</taxon>
        <taxon>Peptostreptococcales</taxon>
        <taxon>Peptostreptococcaceae</taxon>
        <taxon>Clostridioides</taxon>
    </lineage>
</organism>
<accession>A0A069ASI7</accession>
<comment type="subcellular location">
    <subcellularLocation>
        <location evidence="1 6">Cell membrane</location>
        <topology evidence="1 6">Multi-pass membrane protein</topology>
    </subcellularLocation>
</comment>
<proteinExistence type="inferred from homology"/>